<sequence>MSPLPSTEIANGQPNKKPLLLAMSRCNPQPPSYWRNVLGKVSIAVAQKQPSSDRRESQSGTANGVAGVHDINREIICRANQQFVLHDSQGFEGGEAENLATVEQFLKDRGADVDISEQVHAVWLCLPIPTTGSRILETSIEKFLKMKTSRKLGKMPIIAVFTKYDILLTRTRRLGSSDPTKDAAKALEATCIAPLRKLVKDGIPHSTVSNKKGHEETL</sequence>
<evidence type="ECO:0000313" key="2">
    <source>
        <dbReference type="Proteomes" id="UP000076532"/>
    </source>
</evidence>
<evidence type="ECO:0008006" key="3">
    <source>
        <dbReference type="Google" id="ProtNLM"/>
    </source>
</evidence>
<name>A0A166EL19_9AGAM</name>
<keyword evidence="2" id="KW-1185">Reference proteome</keyword>
<protein>
    <recommendedName>
        <fullName evidence="3">G domain-containing protein</fullName>
    </recommendedName>
</protein>
<accession>A0A166EL19</accession>
<gene>
    <name evidence="1" type="ORF">FIBSPDRAFT_895389</name>
</gene>
<proteinExistence type="predicted"/>
<dbReference type="Proteomes" id="UP000076532">
    <property type="component" value="Unassembled WGS sequence"/>
</dbReference>
<dbReference type="OrthoDB" id="391988at2759"/>
<dbReference type="AlphaFoldDB" id="A0A166EL19"/>
<reference evidence="1 2" key="1">
    <citation type="journal article" date="2016" name="Mol. Biol. Evol.">
        <title>Comparative Genomics of Early-Diverging Mushroom-Forming Fungi Provides Insights into the Origins of Lignocellulose Decay Capabilities.</title>
        <authorList>
            <person name="Nagy L.G."/>
            <person name="Riley R."/>
            <person name="Tritt A."/>
            <person name="Adam C."/>
            <person name="Daum C."/>
            <person name="Floudas D."/>
            <person name="Sun H."/>
            <person name="Yadav J.S."/>
            <person name="Pangilinan J."/>
            <person name="Larsson K.H."/>
            <person name="Matsuura K."/>
            <person name="Barry K."/>
            <person name="Labutti K."/>
            <person name="Kuo R."/>
            <person name="Ohm R.A."/>
            <person name="Bhattacharya S.S."/>
            <person name="Shirouzu T."/>
            <person name="Yoshinaga Y."/>
            <person name="Martin F.M."/>
            <person name="Grigoriev I.V."/>
            <person name="Hibbett D.S."/>
        </authorList>
    </citation>
    <scope>NUCLEOTIDE SEQUENCE [LARGE SCALE GENOMIC DNA]</scope>
    <source>
        <strain evidence="1 2">CBS 109695</strain>
    </source>
</reference>
<evidence type="ECO:0000313" key="1">
    <source>
        <dbReference type="EMBL" id="KZP15868.1"/>
    </source>
</evidence>
<organism evidence="1 2">
    <name type="scientific">Athelia psychrophila</name>
    <dbReference type="NCBI Taxonomy" id="1759441"/>
    <lineage>
        <taxon>Eukaryota</taxon>
        <taxon>Fungi</taxon>
        <taxon>Dikarya</taxon>
        <taxon>Basidiomycota</taxon>
        <taxon>Agaricomycotina</taxon>
        <taxon>Agaricomycetes</taxon>
        <taxon>Agaricomycetidae</taxon>
        <taxon>Atheliales</taxon>
        <taxon>Atheliaceae</taxon>
        <taxon>Athelia</taxon>
    </lineage>
</organism>
<dbReference type="EMBL" id="KV417599">
    <property type="protein sequence ID" value="KZP15868.1"/>
    <property type="molecule type" value="Genomic_DNA"/>
</dbReference>